<dbReference type="EnsemblMetazoa" id="CapteT214463">
    <property type="protein sequence ID" value="CapteP214463"/>
    <property type="gene ID" value="CapteG214463"/>
</dbReference>
<dbReference type="GO" id="GO:0008270">
    <property type="term" value="F:zinc ion binding"/>
    <property type="evidence" value="ECO:0007669"/>
    <property type="project" value="UniProtKB-KW"/>
</dbReference>
<dbReference type="Gene3D" id="3.40.50.1110">
    <property type="entry name" value="SGNH hydrolase"/>
    <property type="match status" value="1"/>
</dbReference>
<dbReference type="SUPFAM" id="SSF57756">
    <property type="entry name" value="Retrovirus zinc finger-like domains"/>
    <property type="match status" value="1"/>
</dbReference>
<keyword evidence="2" id="KW-0175">Coiled coil</keyword>
<dbReference type="PROSITE" id="PS50158">
    <property type="entry name" value="ZF_CCHC"/>
    <property type="match status" value="1"/>
</dbReference>
<dbReference type="SMART" id="SM00343">
    <property type="entry name" value="ZnF_C2HC"/>
    <property type="match status" value="2"/>
</dbReference>
<dbReference type="PROSITE" id="PS50114">
    <property type="entry name" value="GATA_ZN_FINGER_2"/>
    <property type="match status" value="1"/>
</dbReference>
<dbReference type="InterPro" id="IPR013830">
    <property type="entry name" value="SGNH_hydro"/>
</dbReference>
<accession>R7UYK2</accession>
<reference evidence="7" key="3">
    <citation type="submission" date="2015-06" db="UniProtKB">
        <authorList>
            <consortium name="EnsemblMetazoa"/>
        </authorList>
    </citation>
    <scope>IDENTIFICATION</scope>
</reference>
<dbReference type="HOGENOM" id="CLU_795111_0_0_1"/>
<evidence type="ECO:0000313" key="8">
    <source>
        <dbReference type="Proteomes" id="UP000014760"/>
    </source>
</evidence>
<evidence type="ECO:0000259" key="4">
    <source>
        <dbReference type="PROSITE" id="PS50114"/>
    </source>
</evidence>
<evidence type="ECO:0000256" key="1">
    <source>
        <dbReference type="PROSITE-ProRule" id="PRU00094"/>
    </source>
</evidence>
<dbReference type="AlphaFoldDB" id="R7UYK2"/>
<proteinExistence type="predicted"/>
<dbReference type="GO" id="GO:0043565">
    <property type="term" value="F:sequence-specific DNA binding"/>
    <property type="evidence" value="ECO:0007669"/>
    <property type="project" value="InterPro"/>
</dbReference>
<keyword evidence="1" id="KW-0862">Zinc</keyword>
<dbReference type="InterPro" id="IPR000679">
    <property type="entry name" value="Znf_GATA"/>
</dbReference>
<protein>
    <recommendedName>
        <fullName evidence="9">CCHC-type domain-containing protein</fullName>
    </recommendedName>
</protein>
<dbReference type="Gene3D" id="4.10.60.10">
    <property type="entry name" value="Zinc finger, CCHC-type"/>
    <property type="match status" value="1"/>
</dbReference>
<reference evidence="6 8" key="2">
    <citation type="journal article" date="2013" name="Nature">
        <title>Insights into bilaterian evolution from three spiralian genomes.</title>
        <authorList>
            <person name="Simakov O."/>
            <person name="Marletaz F."/>
            <person name="Cho S.J."/>
            <person name="Edsinger-Gonzales E."/>
            <person name="Havlak P."/>
            <person name="Hellsten U."/>
            <person name="Kuo D.H."/>
            <person name="Larsson T."/>
            <person name="Lv J."/>
            <person name="Arendt D."/>
            <person name="Savage R."/>
            <person name="Osoegawa K."/>
            <person name="de Jong P."/>
            <person name="Grimwood J."/>
            <person name="Chapman J.A."/>
            <person name="Shapiro H."/>
            <person name="Aerts A."/>
            <person name="Otillar R.P."/>
            <person name="Terry A.Y."/>
            <person name="Boore J.L."/>
            <person name="Grigoriev I.V."/>
            <person name="Lindberg D.R."/>
            <person name="Seaver E.C."/>
            <person name="Weisblat D.A."/>
            <person name="Putnam N.H."/>
            <person name="Rokhsar D.S."/>
        </authorList>
    </citation>
    <scope>NUCLEOTIDE SEQUENCE</scope>
    <source>
        <strain evidence="6 8">I ESC-2004</strain>
    </source>
</reference>
<dbReference type="InterPro" id="IPR001878">
    <property type="entry name" value="Znf_CCHC"/>
</dbReference>
<gene>
    <name evidence="6" type="ORF">CAPTEDRAFT_214463</name>
</gene>
<feature type="coiled-coil region" evidence="2">
    <location>
        <begin position="55"/>
        <end position="89"/>
    </location>
</feature>
<dbReference type="Pfam" id="PF13472">
    <property type="entry name" value="Lipase_GDSL_2"/>
    <property type="match status" value="1"/>
</dbReference>
<keyword evidence="1" id="KW-0479">Metal-binding</keyword>
<organism evidence="6">
    <name type="scientific">Capitella teleta</name>
    <name type="common">Polychaete worm</name>
    <dbReference type="NCBI Taxonomy" id="283909"/>
    <lineage>
        <taxon>Eukaryota</taxon>
        <taxon>Metazoa</taxon>
        <taxon>Spiralia</taxon>
        <taxon>Lophotrochozoa</taxon>
        <taxon>Annelida</taxon>
        <taxon>Polychaeta</taxon>
        <taxon>Sedentaria</taxon>
        <taxon>Scolecida</taxon>
        <taxon>Capitellidae</taxon>
        <taxon>Capitella</taxon>
    </lineage>
</organism>
<dbReference type="SUPFAM" id="SSF52266">
    <property type="entry name" value="SGNH hydrolase"/>
    <property type="match status" value="1"/>
</dbReference>
<dbReference type="EMBL" id="KB298648">
    <property type="protein sequence ID" value="ELU09012.1"/>
    <property type="molecule type" value="Genomic_DNA"/>
</dbReference>
<sequence>MATGRHRRRILAIGPDVCVANCKGSCKGKKSNNNNDKNTVGIWNCMTCRNTPEMIAEMMQLMTQLQTSVDTLQIEITELREENVMLHAQLTASVATRHSDPSSKEISSKKTLVDTLDTETATFDTVVCCIGTNDCGRDSFASETFSDDMEKLIVAAKGKVKDPASIVFASIPPRMDSKRWQRNVDIANGCISSLATKEGVSFVNNDPSFKRADGSPNDGYLLMDRLHLNRNGSKRLILNMGVPIMDTANGDIARKSKDRKQHKKKTADQKDNKQKRSETSSSNADADRWKLNHQDQTSTNQHDSQRTNNRRCLNCGEENHSFENCRHEKGLVCHSCGRYGHKAKFCKPT</sequence>
<evidence type="ECO:0000256" key="2">
    <source>
        <dbReference type="SAM" id="Coils"/>
    </source>
</evidence>
<dbReference type="Proteomes" id="UP000014760">
    <property type="component" value="Unassembled WGS sequence"/>
</dbReference>
<feature type="domain" description="CCHC-type" evidence="5">
    <location>
        <begin position="333"/>
        <end position="347"/>
    </location>
</feature>
<feature type="compositionally biased region" description="Polar residues" evidence="3">
    <location>
        <begin position="294"/>
        <end position="309"/>
    </location>
</feature>
<feature type="compositionally biased region" description="Basic residues" evidence="3">
    <location>
        <begin position="256"/>
        <end position="265"/>
    </location>
</feature>
<dbReference type="OrthoDB" id="3863715at2759"/>
<feature type="domain" description="GATA-type" evidence="4">
    <location>
        <begin position="306"/>
        <end position="349"/>
    </location>
</feature>
<feature type="compositionally biased region" description="Basic and acidic residues" evidence="3">
    <location>
        <begin position="266"/>
        <end position="278"/>
    </location>
</feature>
<dbReference type="InterPro" id="IPR036875">
    <property type="entry name" value="Znf_CCHC_sf"/>
</dbReference>
<keyword evidence="8" id="KW-1185">Reference proteome</keyword>
<feature type="region of interest" description="Disordered" evidence="3">
    <location>
        <begin position="249"/>
        <end position="309"/>
    </location>
</feature>
<dbReference type="EMBL" id="AMQN01006565">
    <property type="status" value="NOT_ANNOTATED_CDS"/>
    <property type="molecule type" value="Genomic_DNA"/>
</dbReference>
<evidence type="ECO:0008006" key="9">
    <source>
        <dbReference type="Google" id="ProtNLM"/>
    </source>
</evidence>
<evidence type="ECO:0000256" key="3">
    <source>
        <dbReference type="SAM" id="MobiDB-lite"/>
    </source>
</evidence>
<evidence type="ECO:0000313" key="6">
    <source>
        <dbReference type="EMBL" id="ELU09012.1"/>
    </source>
</evidence>
<name>R7UYK2_CAPTE</name>
<evidence type="ECO:0000259" key="5">
    <source>
        <dbReference type="PROSITE" id="PS50158"/>
    </source>
</evidence>
<dbReference type="GO" id="GO:0006355">
    <property type="term" value="P:regulation of DNA-templated transcription"/>
    <property type="evidence" value="ECO:0007669"/>
    <property type="project" value="InterPro"/>
</dbReference>
<reference evidence="8" key="1">
    <citation type="submission" date="2012-12" db="EMBL/GenBank/DDBJ databases">
        <authorList>
            <person name="Hellsten U."/>
            <person name="Grimwood J."/>
            <person name="Chapman J.A."/>
            <person name="Shapiro H."/>
            <person name="Aerts A."/>
            <person name="Otillar R.P."/>
            <person name="Terry A.Y."/>
            <person name="Boore J.L."/>
            <person name="Simakov O."/>
            <person name="Marletaz F."/>
            <person name="Cho S.-J."/>
            <person name="Edsinger-Gonzales E."/>
            <person name="Havlak P."/>
            <person name="Kuo D.-H."/>
            <person name="Larsson T."/>
            <person name="Lv J."/>
            <person name="Arendt D."/>
            <person name="Savage R."/>
            <person name="Osoegawa K."/>
            <person name="de Jong P."/>
            <person name="Lindberg D.R."/>
            <person name="Seaver E.C."/>
            <person name="Weisblat D.A."/>
            <person name="Putnam N.H."/>
            <person name="Grigoriev I.V."/>
            <person name="Rokhsar D.S."/>
        </authorList>
    </citation>
    <scope>NUCLEOTIDE SEQUENCE</scope>
    <source>
        <strain evidence="8">I ESC-2004</strain>
    </source>
</reference>
<dbReference type="InterPro" id="IPR036514">
    <property type="entry name" value="SGNH_hydro_sf"/>
</dbReference>
<keyword evidence="1" id="KW-0863">Zinc-finger</keyword>
<evidence type="ECO:0000313" key="7">
    <source>
        <dbReference type="EnsemblMetazoa" id="CapteP214463"/>
    </source>
</evidence>